<dbReference type="Gene3D" id="3.10.10.10">
    <property type="entry name" value="HIV Type 1 Reverse Transcriptase, subunit A, domain 1"/>
    <property type="match status" value="1"/>
</dbReference>
<dbReference type="InterPro" id="IPR053134">
    <property type="entry name" value="RNA-dir_DNA_polymerase"/>
</dbReference>
<accession>A0AAW2LHE3</accession>
<protein>
    <submittedName>
        <fullName evidence="2">Polyprotein P3</fullName>
    </submittedName>
</protein>
<evidence type="ECO:0000259" key="1">
    <source>
        <dbReference type="Pfam" id="PF00078"/>
    </source>
</evidence>
<dbReference type="InterPro" id="IPR000477">
    <property type="entry name" value="RT_dom"/>
</dbReference>
<dbReference type="PANTHER" id="PTHR24559">
    <property type="entry name" value="TRANSPOSON TY3-I GAG-POL POLYPROTEIN"/>
    <property type="match status" value="1"/>
</dbReference>
<organism evidence="2">
    <name type="scientific">Sesamum calycinum</name>
    <dbReference type="NCBI Taxonomy" id="2727403"/>
    <lineage>
        <taxon>Eukaryota</taxon>
        <taxon>Viridiplantae</taxon>
        <taxon>Streptophyta</taxon>
        <taxon>Embryophyta</taxon>
        <taxon>Tracheophyta</taxon>
        <taxon>Spermatophyta</taxon>
        <taxon>Magnoliopsida</taxon>
        <taxon>eudicotyledons</taxon>
        <taxon>Gunneridae</taxon>
        <taxon>Pentapetalae</taxon>
        <taxon>asterids</taxon>
        <taxon>lamiids</taxon>
        <taxon>Lamiales</taxon>
        <taxon>Pedaliaceae</taxon>
        <taxon>Sesamum</taxon>
    </lineage>
</organism>
<proteinExistence type="predicted"/>
<dbReference type="AlphaFoldDB" id="A0AAW2LHE3"/>
<sequence>MKRQTTLTLSCGRVLKAKAQTVILTQVQSDDEDDKESVVSSNYINNGAEEDNAQTYHITLIEDGDVEEEDTEDAPAELEEGIKATIDELKEVNLGDIENPRSIDISASLTQEEEGTYITLLHEFKDVFAWSYKEIPGLDPKVVVHHLLVKKGAGPVKQGQRRFRPELISLIEGEVNKLIEVGFIREVKYPMWISSIIPIRKKNGQIQVYVDFRDLNNACPKDDFLLPIAELMTDATIGHEALTFMDGSSGHNQIRMTPTDEELTAFCTPKGIYYYKVMPFGLKNVGATYQRAMQKIFDGMLHKNIECYVDDLVVKSKKREDHFYDLRKVFEHLRRYQLKMDPSKCAFGVTSGKFLGFIVRQRGIEIEQANVDAILRMPEPRNIHELKSLQGKLAYLQRFISNLIGRYQPFSHLMKKDVPFLVE</sequence>
<dbReference type="Gene3D" id="3.30.70.270">
    <property type="match status" value="2"/>
</dbReference>
<dbReference type="InterPro" id="IPR043502">
    <property type="entry name" value="DNA/RNA_pol_sf"/>
</dbReference>
<dbReference type="EMBL" id="JACGWM010000040">
    <property type="protein sequence ID" value="KAL0318133.1"/>
    <property type="molecule type" value="Genomic_DNA"/>
</dbReference>
<dbReference type="SUPFAM" id="SSF56672">
    <property type="entry name" value="DNA/RNA polymerases"/>
    <property type="match status" value="1"/>
</dbReference>
<evidence type="ECO:0000313" key="2">
    <source>
        <dbReference type="EMBL" id="KAL0318133.1"/>
    </source>
</evidence>
<reference evidence="2" key="1">
    <citation type="submission" date="2020-06" db="EMBL/GenBank/DDBJ databases">
        <authorList>
            <person name="Li T."/>
            <person name="Hu X."/>
            <person name="Zhang T."/>
            <person name="Song X."/>
            <person name="Zhang H."/>
            <person name="Dai N."/>
            <person name="Sheng W."/>
            <person name="Hou X."/>
            <person name="Wei L."/>
        </authorList>
    </citation>
    <scope>NUCLEOTIDE SEQUENCE</scope>
    <source>
        <strain evidence="2">KEN8</strain>
        <tissue evidence="2">Leaf</tissue>
    </source>
</reference>
<gene>
    <name evidence="2" type="ORF">Scaly_2862600</name>
</gene>
<reference evidence="2" key="2">
    <citation type="journal article" date="2024" name="Plant">
        <title>Genomic evolution and insights into agronomic trait innovations of Sesamum species.</title>
        <authorList>
            <person name="Miao H."/>
            <person name="Wang L."/>
            <person name="Qu L."/>
            <person name="Liu H."/>
            <person name="Sun Y."/>
            <person name="Le M."/>
            <person name="Wang Q."/>
            <person name="Wei S."/>
            <person name="Zheng Y."/>
            <person name="Lin W."/>
            <person name="Duan Y."/>
            <person name="Cao H."/>
            <person name="Xiong S."/>
            <person name="Wang X."/>
            <person name="Wei L."/>
            <person name="Li C."/>
            <person name="Ma Q."/>
            <person name="Ju M."/>
            <person name="Zhao R."/>
            <person name="Li G."/>
            <person name="Mu C."/>
            <person name="Tian Q."/>
            <person name="Mei H."/>
            <person name="Zhang T."/>
            <person name="Gao T."/>
            <person name="Zhang H."/>
        </authorList>
    </citation>
    <scope>NUCLEOTIDE SEQUENCE</scope>
    <source>
        <strain evidence="2">KEN8</strain>
    </source>
</reference>
<name>A0AAW2LHE3_9LAMI</name>
<feature type="domain" description="Reverse transcriptase" evidence="1">
    <location>
        <begin position="199"/>
        <end position="359"/>
    </location>
</feature>
<dbReference type="InterPro" id="IPR043128">
    <property type="entry name" value="Rev_trsase/Diguanyl_cyclase"/>
</dbReference>
<comment type="caution">
    <text evidence="2">The sequence shown here is derived from an EMBL/GenBank/DDBJ whole genome shotgun (WGS) entry which is preliminary data.</text>
</comment>
<dbReference type="PANTHER" id="PTHR24559:SF439">
    <property type="entry name" value="RETROTRANSPOSON, UNCLASSIFIED-LIKE PROTEIN"/>
    <property type="match status" value="1"/>
</dbReference>
<dbReference type="CDD" id="cd01647">
    <property type="entry name" value="RT_LTR"/>
    <property type="match status" value="1"/>
</dbReference>
<dbReference type="Pfam" id="PF00078">
    <property type="entry name" value="RVT_1"/>
    <property type="match status" value="1"/>
</dbReference>